<dbReference type="PANTHER" id="PTHR33516:SF2">
    <property type="entry name" value="LEXA REPRESSOR-RELATED"/>
    <property type="match status" value="1"/>
</dbReference>
<dbReference type="Proteomes" id="UP000001362">
    <property type="component" value="Chromosome"/>
</dbReference>
<gene>
    <name evidence="9" type="primary">umuD</name>
    <name evidence="9" type="ordered locus">AFE_1750</name>
</gene>
<keyword evidence="10" id="KW-1185">Reference proteome</keyword>
<evidence type="ECO:0000313" key="10">
    <source>
        <dbReference type="Proteomes" id="UP000001362"/>
    </source>
</evidence>
<protein>
    <submittedName>
        <fullName evidence="9">UmuD protein</fullName>
    </submittedName>
</protein>
<proteinExistence type="inferred from homology"/>
<dbReference type="GO" id="GO:0016787">
    <property type="term" value="F:hydrolase activity"/>
    <property type="evidence" value="ECO:0007669"/>
    <property type="project" value="UniProtKB-KW"/>
</dbReference>
<dbReference type="CDD" id="cd06529">
    <property type="entry name" value="S24_LexA-like"/>
    <property type="match status" value="1"/>
</dbReference>
<evidence type="ECO:0000256" key="5">
    <source>
        <dbReference type="ARBA" id="ARBA00023204"/>
    </source>
</evidence>
<dbReference type="PaxDb" id="243159-AFE_1750"/>
<dbReference type="HOGENOM" id="CLU_066192_0_0_6"/>
<dbReference type="MEROPS" id="S24.003"/>
<dbReference type="PANTHER" id="PTHR33516">
    <property type="entry name" value="LEXA REPRESSOR"/>
    <property type="match status" value="1"/>
</dbReference>
<evidence type="ECO:0000256" key="6">
    <source>
        <dbReference type="ARBA" id="ARBA00023236"/>
    </source>
</evidence>
<reference evidence="9 10" key="1">
    <citation type="journal article" date="2008" name="BMC Genomics">
        <title>Acidithiobacillus ferrooxidans metabolism: from genome sequence to industrial applications.</title>
        <authorList>
            <person name="Valdes J."/>
            <person name="Pedroso I."/>
            <person name="Quatrini R."/>
            <person name="Dodson R.J."/>
            <person name="Tettelin H."/>
            <person name="Blake R.II."/>
            <person name="Eisen J.A."/>
            <person name="Holmes D.S."/>
        </authorList>
    </citation>
    <scope>NUCLEOTIDE SEQUENCE [LARGE SCALE GENOMIC DNA]</scope>
    <source>
        <strain evidence="10">ATCC 23270 / DSM 14882 / CIP 104768 / NCIMB 8455</strain>
    </source>
</reference>
<dbReference type="Gene3D" id="2.10.109.10">
    <property type="entry name" value="Umud Fragment, subunit A"/>
    <property type="match status" value="1"/>
</dbReference>
<evidence type="ECO:0000256" key="2">
    <source>
        <dbReference type="ARBA" id="ARBA00022763"/>
    </source>
</evidence>
<dbReference type="InterPro" id="IPR006197">
    <property type="entry name" value="Peptidase_S24_LexA"/>
</dbReference>
<dbReference type="InterPro" id="IPR039418">
    <property type="entry name" value="LexA-like"/>
</dbReference>
<dbReference type="KEGG" id="afr:AFE_1750"/>
<dbReference type="AlphaFoldDB" id="B7JBK7"/>
<feature type="domain" description="Peptidase S24/S26A/S26B/S26C" evidence="8">
    <location>
        <begin position="41"/>
        <end position="157"/>
    </location>
</feature>
<dbReference type="NCBIfam" id="NF007621">
    <property type="entry name" value="PRK10276.1"/>
    <property type="match status" value="1"/>
</dbReference>
<dbReference type="GO" id="GO:0009432">
    <property type="term" value="P:SOS response"/>
    <property type="evidence" value="ECO:0007669"/>
    <property type="project" value="UniProtKB-KW"/>
</dbReference>
<sequence>MGSRAMHCDPIPIPQGIFGANGMVATSPQAVGGWHRGGTLPFMVSRIAAGFPSPADGYVEQQIDLNTHLIQHREATFILRVSGWSMRDVGIFDGDEILVDRAITPVDGKIVVAAINGDLTVKRLRRIGSAVHLVAENPEFPTIILKEGEELCIWGVVTRVLHRV</sequence>
<dbReference type="InterPro" id="IPR036286">
    <property type="entry name" value="LexA/Signal_pep-like_sf"/>
</dbReference>
<dbReference type="STRING" id="243159.AFE_1750"/>
<evidence type="ECO:0000256" key="4">
    <source>
        <dbReference type="ARBA" id="ARBA00022813"/>
    </source>
</evidence>
<keyword evidence="2" id="KW-0227">DNA damage</keyword>
<evidence type="ECO:0000256" key="3">
    <source>
        <dbReference type="ARBA" id="ARBA00022801"/>
    </source>
</evidence>
<dbReference type="eggNOG" id="COG1974">
    <property type="taxonomic scope" value="Bacteria"/>
</dbReference>
<dbReference type="GO" id="GO:0006281">
    <property type="term" value="P:DNA repair"/>
    <property type="evidence" value="ECO:0007669"/>
    <property type="project" value="UniProtKB-KW"/>
</dbReference>
<evidence type="ECO:0000313" key="9">
    <source>
        <dbReference type="EMBL" id="ACK80785.1"/>
    </source>
</evidence>
<keyword evidence="6" id="KW-0742">SOS response</keyword>
<keyword evidence="3 7" id="KW-0378">Hydrolase</keyword>
<dbReference type="EMBL" id="CP001219">
    <property type="protein sequence ID" value="ACK80785.1"/>
    <property type="molecule type" value="Genomic_DNA"/>
</dbReference>
<keyword evidence="4 7" id="KW-0068">Autocatalytic cleavage</keyword>
<comment type="similarity">
    <text evidence="1 7">Belongs to the peptidase S24 family.</text>
</comment>
<organism evidence="9 10">
    <name type="scientific">Acidithiobacillus ferrooxidans (strain ATCC 23270 / DSM 14882 / CIP 104768 / NCIMB 8455)</name>
    <name type="common">Ferrobacillus ferrooxidans (strain ATCC 23270)</name>
    <dbReference type="NCBI Taxonomy" id="243159"/>
    <lineage>
        <taxon>Bacteria</taxon>
        <taxon>Pseudomonadati</taxon>
        <taxon>Pseudomonadota</taxon>
        <taxon>Acidithiobacillia</taxon>
        <taxon>Acidithiobacillales</taxon>
        <taxon>Acidithiobacillaceae</taxon>
        <taxon>Acidithiobacillus</taxon>
    </lineage>
</organism>
<accession>B7JBK7</accession>
<keyword evidence="5" id="KW-0234">DNA repair</keyword>
<name>B7JBK7_ACIF2</name>
<evidence type="ECO:0000259" key="8">
    <source>
        <dbReference type="Pfam" id="PF00717"/>
    </source>
</evidence>
<dbReference type="PRINTS" id="PR00726">
    <property type="entry name" value="LEXASERPTASE"/>
</dbReference>
<evidence type="ECO:0000256" key="7">
    <source>
        <dbReference type="RuleBase" id="RU003991"/>
    </source>
</evidence>
<dbReference type="InterPro" id="IPR050077">
    <property type="entry name" value="LexA_repressor"/>
</dbReference>
<dbReference type="GO" id="GO:0003677">
    <property type="term" value="F:DNA binding"/>
    <property type="evidence" value="ECO:0007669"/>
    <property type="project" value="InterPro"/>
</dbReference>
<dbReference type="InterPro" id="IPR015927">
    <property type="entry name" value="Peptidase_S24_S26A/B/C"/>
</dbReference>
<dbReference type="GO" id="GO:0006355">
    <property type="term" value="P:regulation of DNA-templated transcription"/>
    <property type="evidence" value="ECO:0007669"/>
    <property type="project" value="InterPro"/>
</dbReference>
<evidence type="ECO:0000256" key="1">
    <source>
        <dbReference type="ARBA" id="ARBA00007484"/>
    </source>
</evidence>
<dbReference type="Pfam" id="PF00717">
    <property type="entry name" value="Peptidase_S24"/>
    <property type="match status" value="1"/>
</dbReference>
<dbReference type="SUPFAM" id="SSF51306">
    <property type="entry name" value="LexA/Signal peptidase"/>
    <property type="match status" value="1"/>
</dbReference>